<evidence type="ECO:0000313" key="1">
    <source>
        <dbReference type="EMBL" id="BCS98601.1"/>
    </source>
</evidence>
<reference evidence="1 2" key="1">
    <citation type="submission" date="2021-02" db="EMBL/GenBank/DDBJ databases">
        <title>Complete genome of Desulfoluna sp. strain ASN36.</title>
        <authorList>
            <person name="Takahashi A."/>
            <person name="Kojima H."/>
            <person name="Fukui M."/>
        </authorList>
    </citation>
    <scope>NUCLEOTIDE SEQUENCE [LARGE SCALE GENOMIC DNA]</scope>
    <source>
        <strain evidence="1 2">ASN36</strain>
    </source>
</reference>
<protein>
    <submittedName>
        <fullName evidence="1">Uncharacterized protein</fullName>
    </submittedName>
</protein>
<sequence length="56" mass="6160">MRGKRVSYGCFGSIPSVDYNRDIFGDKGCKNTPKPGGEYDPVVAVQRAARTHSRDV</sequence>
<keyword evidence="2" id="KW-1185">Reference proteome</keyword>
<gene>
    <name evidence="1" type="ORF">DSLASN_42330</name>
</gene>
<dbReference type="EMBL" id="AP024488">
    <property type="protein sequence ID" value="BCS98601.1"/>
    <property type="molecule type" value="Genomic_DNA"/>
</dbReference>
<organism evidence="1 2">
    <name type="scientific">Desulfoluna limicola</name>
    <dbReference type="NCBI Taxonomy" id="2810562"/>
    <lineage>
        <taxon>Bacteria</taxon>
        <taxon>Pseudomonadati</taxon>
        <taxon>Thermodesulfobacteriota</taxon>
        <taxon>Desulfobacteria</taxon>
        <taxon>Desulfobacterales</taxon>
        <taxon>Desulfolunaceae</taxon>
        <taxon>Desulfoluna</taxon>
    </lineage>
</organism>
<proteinExistence type="predicted"/>
<evidence type="ECO:0000313" key="2">
    <source>
        <dbReference type="Proteomes" id="UP001320148"/>
    </source>
</evidence>
<dbReference type="Proteomes" id="UP001320148">
    <property type="component" value="Chromosome"/>
</dbReference>
<name>A0ABN6FA63_9BACT</name>
<accession>A0ABN6FA63</accession>